<comment type="caution">
    <text evidence="1">The sequence shown here is derived from an EMBL/GenBank/DDBJ whole genome shotgun (WGS) entry which is preliminary data.</text>
</comment>
<gene>
    <name evidence="1" type="ORF">PCOR1329_LOCUS37766</name>
</gene>
<keyword evidence="2" id="KW-1185">Reference proteome</keyword>
<dbReference type="Proteomes" id="UP001189429">
    <property type="component" value="Unassembled WGS sequence"/>
</dbReference>
<name>A0ABN9TCH9_9DINO</name>
<proteinExistence type="predicted"/>
<organism evidence="1 2">
    <name type="scientific">Prorocentrum cordatum</name>
    <dbReference type="NCBI Taxonomy" id="2364126"/>
    <lineage>
        <taxon>Eukaryota</taxon>
        <taxon>Sar</taxon>
        <taxon>Alveolata</taxon>
        <taxon>Dinophyceae</taxon>
        <taxon>Prorocentrales</taxon>
        <taxon>Prorocentraceae</taxon>
        <taxon>Prorocentrum</taxon>
    </lineage>
</organism>
<dbReference type="EMBL" id="CAUYUJ010014578">
    <property type="protein sequence ID" value="CAK0843422.1"/>
    <property type="molecule type" value="Genomic_DNA"/>
</dbReference>
<protein>
    <submittedName>
        <fullName evidence="1">Uncharacterized protein</fullName>
    </submittedName>
</protein>
<sequence length="148" mass="16846">MVNIWGGIIECSVGYRELARRVRFNRFEILAYHQWCVLHEGFRFRDVTNLTGEAKWGSYLEDPQPGANLAELAPLWTSAQALERAVKGIITGTPADQPPLLIFHSDQGAARRGFMEQRGKLKRAWAEVLGAMLLQQNRSDYSQESIER</sequence>
<reference evidence="1" key="1">
    <citation type="submission" date="2023-10" db="EMBL/GenBank/DDBJ databases">
        <authorList>
            <person name="Chen Y."/>
            <person name="Shah S."/>
            <person name="Dougan E. K."/>
            <person name="Thang M."/>
            <person name="Chan C."/>
        </authorList>
    </citation>
    <scope>NUCLEOTIDE SEQUENCE [LARGE SCALE GENOMIC DNA]</scope>
</reference>
<evidence type="ECO:0000313" key="1">
    <source>
        <dbReference type="EMBL" id="CAK0843422.1"/>
    </source>
</evidence>
<accession>A0ABN9TCH9</accession>
<evidence type="ECO:0000313" key="2">
    <source>
        <dbReference type="Proteomes" id="UP001189429"/>
    </source>
</evidence>